<feature type="domain" description="Aminoglycoside phosphotransferase" evidence="2">
    <location>
        <begin position="35"/>
        <end position="256"/>
    </location>
</feature>
<dbReference type="Pfam" id="PF01636">
    <property type="entry name" value="APH"/>
    <property type="match status" value="1"/>
</dbReference>
<evidence type="ECO:0000313" key="3">
    <source>
        <dbReference type="EMBL" id="MCS7479840.1"/>
    </source>
</evidence>
<keyword evidence="4" id="KW-1185">Reference proteome</keyword>
<dbReference type="Proteomes" id="UP001141259">
    <property type="component" value="Unassembled WGS sequence"/>
</dbReference>
<dbReference type="SUPFAM" id="SSF56112">
    <property type="entry name" value="Protein kinase-like (PK-like)"/>
    <property type="match status" value="1"/>
</dbReference>
<evidence type="ECO:0000259" key="2">
    <source>
        <dbReference type="Pfam" id="PF01636"/>
    </source>
</evidence>
<protein>
    <submittedName>
        <fullName evidence="3">Phosphotransferase</fullName>
    </submittedName>
</protein>
<dbReference type="PANTHER" id="PTHR21064:SF6">
    <property type="entry name" value="AMINOGLYCOSIDE PHOSPHOTRANSFERASE DOMAIN-CONTAINING PROTEIN"/>
    <property type="match status" value="1"/>
</dbReference>
<dbReference type="RefSeq" id="WP_259625338.1">
    <property type="nucleotide sequence ID" value="NZ_JANYMP010000011.1"/>
</dbReference>
<sequence length="304" mass="34131">MPLAFAVLDRAGQTRRLKRLARLALAEHDIPAATLTLLPNGWNTNFRVDRDHVLRVRATTPRFAEAETTWLTALAKDTTLGVPEPVPTRTGEYVTTVTTPDVPGRRTCVLYRWVEGRFHGKSLSADDIRKVGEFTAHLQRHGKTMPPLARNRVDTLPDHTAQLAADLHSPEAGVLFERAVTRIRATLAALGNEAHGLIHADLHQENFLFHQGEVRAIDFDDCGYGHHLYDLAATISELDDPSLRAPLLEGYRSVSPLEHEEALEDLLLLRRLQLTTWVVQERHLPQFRGTWAATLARTVDRLRG</sequence>
<dbReference type="GO" id="GO:0004413">
    <property type="term" value="F:homoserine kinase activity"/>
    <property type="evidence" value="ECO:0007669"/>
    <property type="project" value="TreeGrafter"/>
</dbReference>
<evidence type="ECO:0000256" key="1">
    <source>
        <dbReference type="ARBA" id="ARBA00038240"/>
    </source>
</evidence>
<dbReference type="InterPro" id="IPR050249">
    <property type="entry name" value="Pseudomonas-type_ThrB"/>
</dbReference>
<dbReference type="InterPro" id="IPR011009">
    <property type="entry name" value="Kinase-like_dom_sf"/>
</dbReference>
<reference evidence="3" key="1">
    <citation type="submission" date="2022-08" db="EMBL/GenBank/DDBJ databases">
        <authorList>
            <person name="Tistechok S."/>
            <person name="Samborskyy M."/>
            <person name="Roman I."/>
        </authorList>
    </citation>
    <scope>NUCLEOTIDE SEQUENCE</scope>
    <source>
        <strain evidence="3">DSM 103496</strain>
    </source>
</reference>
<comment type="similarity">
    <text evidence="1">Belongs to the pseudomonas-type ThrB family.</text>
</comment>
<comment type="caution">
    <text evidence="3">The sequence shown here is derived from an EMBL/GenBank/DDBJ whole genome shotgun (WGS) entry which is preliminary data.</text>
</comment>
<dbReference type="InterPro" id="IPR002575">
    <property type="entry name" value="Aminoglycoside_PTrfase"/>
</dbReference>
<dbReference type="PANTHER" id="PTHR21064">
    <property type="entry name" value="AMINOGLYCOSIDE PHOSPHOTRANSFERASE DOMAIN-CONTAINING PROTEIN-RELATED"/>
    <property type="match status" value="1"/>
</dbReference>
<gene>
    <name evidence="3" type="ORF">NZH93_23505</name>
</gene>
<accession>A0A9X2VNM9</accession>
<dbReference type="EMBL" id="JANYMP010000011">
    <property type="protein sequence ID" value="MCS7479840.1"/>
    <property type="molecule type" value="Genomic_DNA"/>
</dbReference>
<organism evidence="3 4">
    <name type="scientific">Umezawaea endophytica</name>
    <dbReference type="NCBI Taxonomy" id="1654476"/>
    <lineage>
        <taxon>Bacteria</taxon>
        <taxon>Bacillati</taxon>
        <taxon>Actinomycetota</taxon>
        <taxon>Actinomycetes</taxon>
        <taxon>Pseudonocardiales</taxon>
        <taxon>Pseudonocardiaceae</taxon>
        <taxon>Umezawaea</taxon>
    </lineage>
</organism>
<proteinExistence type="inferred from homology"/>
<evidence type="ECO:0000313" key="4">
    <source>
        <dbReference type="Proteomes" id="UP001141259"/>
    </source>
</evidence>
<dbReference type="Gene3D" id="3.90.1200.10">
    <property type="match status" value="1"/>
</dbReference>
<name>A0A9X2VNM9_9PSEU</name>
<dbReference type="GO" id="GO:0009088">
    <property type="term" value="P:threonine biosynthetic process"/>
    <property type="evidence" value="ECO:0007669"/>
    <property type="project" value="TreeGrafter"/>
</dbReference>
<dbReference type="AlphaFoldDB" id="A0A9X2VNM9"/>